<keyword evidence="1" id="KW-0813">Transport</keyword>
<dbReference type="PANTHER" id="PTHR43023">
    <property type="entry name" value="PROTEIN TRIGALACTOSYLDIACYLGLYCEROL 3, CHLOROPLASTIC"/>
    <property type="match status" value="1"/>
</dbReference>
<dbReference type="CDD" id="cd03261">
    <property type="entry name" value="ABC_Org_Solvent_Resistant"/>
    <property type="match status" value="1"/>
</dbReference>
<evidence type="ECO:0000256" key="2">
    <source>
        <dbReference type="ARBA" id="ARBA00022741"/>
    </source>
</evidence>
<keyword evidence="6" id="KW-1185">Reference proteome</keyword>
<comment type="caution">
    <text evidence="5">The sequence shown here is derived from an EMBL/GenBank/DDBJ whole genome shotgun (WGS) entry which is preliminary data.</text>
</comment>
<organism evidence="5 6">
    <name type="scientific">Marinospirillum alkalitolerans</name>
    <dbReference type="NCBI Taxonomy" id="3123374"/>
    <lineage>
        <taxon>Bacteria</taxon>
        <taxon>Pseudomonadati</taxon>
        <taxon>Pseudomonadota</taxon>
        <taxon>Gammaproteobacteria</taxon>
        <taxon>Oceanospirillales</taxon>
        <taxon>Oceanospirillaceae</taxon>
        <taxon>Marinospirillum</taxon>
    </lineage>
</organism>
<evidence type="ECO:0000313" key="5">
    <source>
        <dbReference type="EMBL" id="MFK7160975.1"/>
    </source>
</evidence>
<dbReference type="Gene3D" id="3.40.50.300">
    <property type="entry name" value="P-loop containing nucleotide triphosphate hydrolases"/>
    <property type="match status" value="1"/>
</dbReference>
<evidence type="ECO:0000256" key="1">
    <source>
        <dbReference type="ARBA" id="ARBA00022448"/>
    </source>
</evidence>
<proteinExistence type="predicted"/>
<protein>
    <submittedName>
        <fullName evidence="5">ABC transporter ATP-binding protein</fullName>
    </submittedName>
</protein>
<dbReference type="EMBL" id="JBANFI010000004">
    <property type="protein sequence ID" value="MFK7160975.1"/>
    <property type="molecule type" value="Genomic_DNA"/>
</dbReference>
<sequence>MSDSSRTAERDPQLAPLSVDALPQPVVEVAGVSFSRGTQVIFSQLNLQILPGQITAIMGPSGTGKTTLLKLLGGQLQPEAGSIRVFGQDVAHLSRSALFALRSRMGMLFQSGALFTDMSVFENVAFPLRVHTQDTEEQIRQRVLAKLHAVGLRGASDLMPSELSGGMTRRVALARAIVLDPELLMYDEPFVGQDPISMGVLVKLIKSLNQERRLTSIIVSHDVHETLSIADQVYLLAGGRVIASGSPQDLLASTDPSVQQFIHGLPDGPVPFHYPEEPAGVADKASDALMKETSL</sequence>
<keyword evidence="3 5" id="KW-0067">ATP-binding</keyword>
<gene>
    <name evidence="5" type="ORF">V6U78_08000</name>
</gene>
<dbReference type="SUPFAM" id="SSF52540">
    <property type="entry name" value="P-loop containing nucleoside triphosphate hydrolases"/>
    <property type="match status" value="1"/>
</dbReference>
<dbReference type="RefSeq" id="WP_405339208.1">
    <property type="nucleotide sequence ID" value="NZ_JBANFI010000004.1"/>
</dbReference>
<name>A0ABW8PXE6_9GAMM</name>
<dbReference type="PROSITE" id="PS50893">
    <property type="entry name" value="ABC_TRANSPORTER_2"/>
    <property type="match status" value="1"/>
</dbReference>
<dbReference type="GO" id="GO:0005524">
    <property type="term" value="F:ATP binding"/>
    <property type="evidence" value="ECO:0007669"/>
    <property type="project" value="UniProtKB-KW"/>
</dbReference>
<evidence type="ECO:0000313" key="6">
    <source>
        <dbReference type="Proteomes" id="UP001621714"/>
    </source>
</evidence>
<evidence type="ECO:0000256" key="3">
    <source>
        <dbReference type="ARBA" id="ARBA00022840"/>
    </source>
</evidence>
<keyword evidence="2" id="KW-0547">Nucleotide-binding</keyword>
<feature type="domain" description="ABC transporter" evidence="4">
    <location>
        <begin position="27"/>
        <end position="263"/>
    </location>
</feature>
<dbReference type="Proteomes" id="UP001621714">
    <property type="component" value="Unassembled WGS sequence"/>
</dbReference>
<dbReference type="InterPro" id="IPR003439">
    <property type="entry name" value="ABC_transporter-like_ATP-bd"/>
</dbReference>
<dbReference type="InterPro" id="IPR027417">
    <property type="entry name" value="P-loop_NTPase"/>
</dbReference>
<dbReference type="SMART" id="SM00382">
    <property type="entry name" value="AAA"/>
    <property type="match status" value="1"/>
</dbReference>
<reference evidence="5 6" key="1">
    <citation type="submission" date="2024-02" db="EMBL/GenBank/DDBJ databases">
        <title>Marinospirillum sp. MEB 164 isolated from Lonar lake sediment.</title>
        <authorList>
            <person name="Joshi A."/>
            <person name="Thite S."/>
        </authorList>
    </citation>
    <scope>NUCLEOTIDE SEQUENCE [LARGE SCALE GENOMIC DNA]</scope>
    <source>
        <strain evidence="5 6">MEB164</strain>
    </source>
</reference>
<evidence type="ECO:0000259" key="4">
    <source>
        <dbReference type="PROSITE" id="PS50893"/>
    </source>
</evidence>
<accession>A0ABW8PXE6</accession>
<dbReference type="InterPro" id="IPR003593">
    <property type="entry name" value="AAA+_ATPase"/>
</dbReference>
<dbReference type="PANTHER" id="PTHR43023:SF6">
    <property type="entry name" value="INTERMEMBRANE PHOSPHOLIPID TRANSPORT SYSTEM ATP-BINDING PROTEIN MLAF"/>
    <property type="match status" value="1"/>
</dbReference>
<dbReference type="Pfam" id="PF00005">
    <property type="entry name" value="ABC_tran"/>
    <property type="match status" value="1"/>
</dbReference>